<comment type="similarity">
    <text evidence="8">Belongs to the binding-protein-dependent transport system permease family.</text>
</comment>
<evidence type="ECO:0000256" key="2">
    <source>
        <dbReference type="ARBA" id="ARBA00022448"/>
    </source>
</evidence>
<keyword evidence="4" id="KW-0997">Cell inner membrane</keyword>
<dbReference type="KEGG" id="taw:EI545_05725"/>
<evidence type="ECO:0000259" key="9">
    <source>
        <dbReference type="PROSITE" id="PS50928"/>
    </source>
</evidence>
<feature type="transmembrane region" description="Helical" evidence="8">
    <location>
        <begin position="97"/>
        <end position="118"/>
    </location>
</feature>
<dbReference type="InterPro" id="IPR035906">
    <property type="entry name" value="MetI-like_sf"/>
</dbReference>
<sequence length="268" mass="28003">MRGDGLRTLAGFALALWLILPLVPLAIWSVAYGWRFPALLPPDLSTQAWAYALSPTSGVLQSLGVTVSIAASATALAALVGVPAGRALGLYRFRGRGLVILLLIAPAILPGIAVALGLHGIFLRLGLTGTVWGVILAHLVPVLPYMTLVMAAVFAGFDTDVEDQARSLGARPAQVFLHVTLPAILPGLMTGALFAFLVSWSQYLLTLSIGGGKVQTLPLVLFTFATSGRNDVTGAVSLIYILPGLLALALIARRLTGRNPALGLQVGR</sequence>
<evidence type="ECO:0000256" key="6">
    <source>
        <dbReference type="ARBA" id="ARBA00022989"/>
    </source>
</evidence>
<dbReference type="InterPro" id="IPR000515">
    <property type="entry name" value="MetI-like"/>
</dbReference>
<feature type="transmembrane region" description="Helical" evidence="8">
    <location>
        <begin position="12"/>
        <end position="34"/>
    </location>
</feature>
<keyword evidence="7 8" id="KW-0472">Membrane</keyword>
<dbReference type="PANTHER" id="PTHR43357">
    <property type="entry name" value="INNER MEMBRANE ABC TRANSPORTER PERMEASE PROTEIN YDCV"/>
    <property type="match status" value="1"/>
</dbReference>
<feature type="domain" description="ABC transmembrane type-1" evidence="9">
    <location>
        <begin position="63"/>
        <end position="251"/>
    </location>
</feature>
<keyword evidence="11" id="KW-1185">Reference proteome</keyword>
<dbReference type="Pfam" id="PF00528">
    <property type="entry name" value="BPD_transp_1"/>
    <property type="match status" value="1"/>
</dbReference>
<evidence type="ECO:0000256" key="8">
    <source>
        <dbReference type="RuleBase" id="RU363032"/>
    </source>
</evidence>
<evidence type="ECO:0000313" key="10">
    <source>
        <dbReference type="EMBL" id="AZL58375.1"/>
    </source>
</evidence>
<keyword evidence="2 8" id="KW-0813">Transport</keyword>
<dbReference type="EMBL" id="CP034328">
    <property type="protein sequence ID" value="AZL58375.1"/>
    <property type="molecule type" value="Genomic_DNA"/>
</dbReference>
<dbReference type="Gene3D" id="1.10.3720.10">
    <property type="entry name" value="MetI-like"/>
    <property type="match status" value="1"/>
</dbReference>
<reference evidence="10 11" key="1">
    <citation type="submission" date="2018-12" db="EMBL/GenBank/DDBJ databases">
        <title>Complete genome sequencing of Tabrizicola sp. K13M18.</title>
        <authorList>
            <person name="Bae J.-W."/>
        </authorList>
    </citation>
    <scope>NUCLEOTIDE SEQUENCE [LARGE SCALE GENOMIC DNA]</scope>
    <source>
        <strain evidence="10 11">K13M18</strain>
    </source>
</reference>
<dbReference type="AlphaFoldDB" id="A0A3S8U484"/>
<dbReference type="GO" id="GO:0005886">
    <property type="term" value="C:plasma membrane"/>
    <property type="evidence" value="ECO:0007669"/>
    <property type="project" value="UniProtKB-SubCell"/>
</dbReference>
<evidence type="ECO:0000256" key="3">
    <source>
        <dbReference type="ARBA" id="ARBA00022475"/>
    </source>
</evidence>
<keyword evidence="5 8" id="KW-0812">Transmembrane</keyword>
<evidence type="ECO:0000313" key="11">
    <source>
        <dbReference type="Proteomes" id="UP000282002"/>
    </source>
</evidence>
<evidence type="ECO:0000256" key="5">
    <source>
        <dbReference type="ARBA" id="ARBA00022692"/>
    </source>
</evidence>
<accession>A0A3S8U484</accession>
<dbReference type="CDD" id="cd06261">
    <property type="entry name" value="TM_PBP2"/>
    <property type="match status" value="1"/>
</dbReference>
<feature type="transmembrane region" description="Helical" evidence="8">
    <location>
        <begin position="63"/>
        <end position="85"/>
    </location>
</feature>
<organism evidence="10 11">
    <name type="scientific">Tabrizicola piscis</name>
    <dbReference type="NCBI Taxonomy" id="2494374"/>
    <lineage>
        <taxon>Bacteria</taxon>
        <taxon>Pseudomonadati</taxon>
        <taxon>Pseudomonadota</taxon>
        <taxon>Alphaproteobacteria</taxon>
        <taxon>Rhodobacterales</taxon>
        <taxon>Paracoccaceae</taxon>
        <taxon>Tabrizicola</taxon>
    </lineage>
</organism>
<dbReference type="OrthoDB" id="9809681at2"/>
<feature type="transmembrane region" description="Helical" evidence="8">
    <location>
        <begin position="232"/>
        <end position="252"/>
    </location>
</feature>
<comment type="subcellular location">
    <subcellularLocation>
        <location evidence="1">Cell inner membrane</location>
        <topology evidence="1">Multi-pass membrane protein</topology>
    </subcellularLocation>
    <subcellularLocation>
        <location evidence="8">Cell membrane</location>
        <topology evidence="8">Multi-pass membrane protein</topology>
    </subcellularLocation>
</comment>
<evidence type="ECO:0000256" key="4">
    <source>
        <dbReference type="ARBA" id="ARBA00022519"/>
    </source>
</evidence>
<name>A0A3S8U484_9RHOB</name>
<gene>
    <name evidence="10" type="ORF">EI545_05725</name>
</gene>
<feature type="transmembrane region" description="Helical" evidence="8">
    <location>
        <begin position="130"/>
        <end position="154"/>
    </location>
</feature>
<feature type="transmembrane region" description="Helical" evidence="8">
    <location>
        <begin position="175"/>
        <end position="198"/>
    </location>
</feature>
<keyword evidence="3" id="KW-1003">Cell membrane</keyword>
<dbReference type="PROSITE" id="PS50928">
    <property type="entry name" value="ABC_TM1"/>
    <property type="match status" value="1"/>
</dbReference>
<dbReference type="Proteomes" id="UP000282002">
    <property type="component" value="Chromosome"/>
</dbReference>
<evidence type="ECO:0000256" key="7">
    <source>
        <dbReference type="ARBA" id="ARBA00023136"/>
    </source>
</evidence>
<dbReference type="SUPFAM" id="SSF161098">
    <property type="entry name" value="MetI-like"/>
    <property type="match status" value="1"/>
</dbReference>
<evidence type="ECO:0000256" key="1">
    <source>
        <dbReference type="ARBA" id="ARBA00004429"/>
    </source>
</evidence>
<dbReference type="PANTHER" id="PTHR43357:SF4">
    <property type="entry name" value="INNER MEMBRANE ABC TRANSPORTER PERMEASE PROTEIN YDCV"/>
    <property type="match status" value="1"/>
</dbReference>
<dbReference type="RefSeq" id="WP_125324576.1">
    <property type="nucleotide sequence ID" value="NZ_CP034328.1"/>
</dbReference>
<keyword evidence="6 8" id="KW-1133">Transmembrane helix</keyword>
<proteinExistence type="inferred from homology"/>
<protein>
    <submittedName>
        <fullName evidence="10">ABC transporter permease subunit</fullName>
    </submittedName>
</protein>
<dbReference type="GO" id="GO:0055085">
    <property type="term" value="P:transmembrane transport"/>
    <property type="evidence" value="ECO:0007669"/>
    <property type="project" value="InterPro"/>
</dbReference>